<dbReference type="InterPro" id="IPR045095">
    <property type="entry name" value="ACDP"/>
</dbReference>
<evidence type="ECO:0000256" key="6">
    <source>
        <dbReference type="ARBA" id="ARBA00023136"/>
    </source>
</evidence>
<dbReference type="GO" id="GO:0016020">
    <property type="term" value="C:membrane"/>
    <property type="evidence" value="ECO:0007669"/>
    <property type="project" value="UniProtKB-SubCell"/>
</dbReference>
<evidence type="ECO:0000256" key="9">
    <source>
        <dbReference type="SAM" id="MobiDB-lite"/>
    </source>
</evidence>
<gene>
    <name evidence="13" type="ORF">ZIOFF_056132</name>
</gene>
<protein>
    <recommendedName>
        <fullName evidence="12">CNNM transmembrane domain-containing protein</fullName>
    </recommendedName>
</protein>
<keyword evidence="2 8" id="KW-0812">Transmembrane</keyword>
<dbReference type="Gene3D" id="3.10.580.10">
    <property type="entry name" value="CBS-domain"/>
    <property type="match status" value="2"/>
</dbReference>
<dbReference type="PROSITE" id="PS51846">
    <property type="entry name" value="CNNM"/>
    <property type="match status" value="1"/>
</dbReference>
<keyword evidence="14" id="KW-1185">Reference proteome</keyword>
<sequence>MGAVNALAVGRGMVMLVAAAAAAAADAGGGATEGGGKTVAVLQEAEDIPFGTPWWYVDAGVSCLLVLFAGIMSGLTLGLMSLGLVDLEILQRSGTLTEKKQAAKIIPVVQKQHQLLVTLLLCNAASMEALPIYLDKIFHPFVAVVLSVTFVLAFGEVIPQAICSRYGLAVGANFVWLVCILMVICYPISYPIGKVFDIDLYILCSCVGLIFFPIKFSFQILDCALGHNESALFRRAQLKALVSIHSLEAGKGGELTHDETTIISGALDLTEKTAEAAMTPIESTFSLEVNSKLDWEAIGKILARGHSRVPVYSGSPRNIIGLLLVKSLLSVRAETETPVSSVSIRRIPRVPADMPLYDILNEFQKGSSHMAAVVKAKGRSESLLPAKGEKSEEENEESSGISELKVPLLSKEGENSDSVIVDVDKQYQKQANGDKPALQQNDAAATVVTRLAEDVEEGEVIGIITLEDVFEELLQEEIVDETDEYVDVHKRIRVAAAAAAAFSVARTPSVRRLTGHKAVVRESEAVKLNTSKA</sequence>
<reference evidence="13 14" key="1">
    <citation type="submission" date="2020-08" db="EMBL/GenBank/DDBJ databases">
        <title>Plant Genome Project.</title>
        <authorList>
            <person name="Zhang R.-G."/>
        </authorList>
    </citation>
    <scope>NUCLEOTIDE SEQUENCE [LARGE SCALE GENOMIC DNA]</scope>
    <source>
        <tissue evidence="13">Rhizome</tissue>
    </source>
</reference>
<dbReference type="InterPro" id="IPR046342">
    <property type="entry name" value="CBS_dom_sf"/>
</dbReference>
<dbReference type="GO" id="GO:0005737">
    <property type="term" value="C:cytoplasm"/>
    <property type="evidence" value="ECO:0007669"/>
    <property type="project" value="TreeGrafter"/>
</dbReference>
<dbReference type="EMBL" id="JACMSC010000015">
    <property type="protein sequence ID" value="KAG6487544.1"/>
    <property type="molecule type" value="Genomic_DNA"/>
</dbReference>
<organism evidence="13 14">
    <name type="scientific">Zingiber officinale</name>
    <name type="common">Ginger</name>
    <name type="synonym">Amomum zingiber</name>
    <dbReference type="NCBI Taxonomy" id="94328"/>
    <lineage>
        <taxon>Eukaryota</taxon>
        <taxon>Viridiplantae</taxon>
        <taxon>Streptophyta</taxon>
        <taxon>Embryophyta</taxon>
        <taxon>Tracheophyta</taxon>
        <taxon>Spermatophyta</taxon>
        <taxon>Magnoliopsida</taxon>
        <taxon>Liliopsida</taxon>
        <taxon>Zingiberales</taxon>
        <taxon>Zingiberaceae</taxon>
        <taxon>Zingiber</taxon>
    </lineage>
</organism>
<evidence type="ECO:0000256" key="4">
    <source>
        <dbReference type="ARBA" id="ARBA00022989"/>
    </source>
</evidence>
<feature type="chain" id="PRO_5035146389" description="CNNM transmembrane domain-containing protein" evidence="11">
    <location>
        <begin position="25"/>
        <end position="533"/>
    </location>
</feature>
<feature type="transmembrane region" description="Helical" evidence="10">
    <location>
        <begin position="166"/>
        <end position="188"/>
    </location>
</feature>
<evidence type="ECO:0000256" key="11">
    <source>
        <dbReference type="SAM" id="SignalP"/>
    </source>
</evidence>
<evidence type="ECO:0000313" key="13">
    <source>
        <dbReference type="EMBL" id="KAG6487544.1"/>
    </source>
</evidence>
<comment type="subcellular location">
    <subcellularLocation>
        <location evidence="1">Membrane</location>
        <topology evidence="1">Multi-pass membrane protein</topology>
    </subcellularLocation>
</comment>
<proteinExistence type="predicted"/>
<feature type="domain" description="CNNM transmembrane" evidence="12">
    <location>
        <begin position="51"/>
        <end position="259"/>
    </location>
</feature>
<feature type="region of interest" description="Disordered" evidence="9">
    <location>
        <begin position="383"/>
        <end position="407"/>
    </location>
</feature>
<dbReference type="InterPro" id="IPR002550">
    <property type="entry name" value="CNNM"/>
</dbReference>
<dbReference type="GO" id="GO:0010960">
    <property type="term" value="P:magnesium ion homeostasis"/>
    <property type="evidence" value="ECO:0007669"/>
    <property type="project" value="InterPro"/>
</dbReference>
<feature type="transmembrane region" description="Helical" evidence="10">
    <location>
        <begin position="200"/>
        <end position="218"/>
    </location>
</feature>
<dbReference type="FunFam" id="3.10.580.10:FF:000021">
    <property type="entry name" value="DUF21 domain-containing protein At4g14240-like"/>
    <property type="match status" value="1"/>
</dbReference>
<dbReference type="AlphaFoldDB" id="A0A8J5FDH0"/>
<name>A0A8J5FDH0_ZINOF</name>
<keyword evidence="3" id="KW-0677">Repeat</keyword>
<keyword evidence="11" id="KW-0732">Signal</keyword>
<evidence type="ECO:0000256" key="3">
    <source>
        <dbReference type="ARBA" id="ARBA00022737"/>
    </source>
</evidence>
<feature type="transmembrane region" description="Helical" evidence="10">
    <location>
        <begin position="54"/>
        <end position="85"/>
    </location>
</feature>
<feature type="signal peptide" evidence="11">
    <location>
        <begin position="1"/>
        <end position="24"/>
    </location>
</feature>
<evidence type="ECO:0000256" key="2">
    <source>
        <dbReference type="ARBA" id="ARBA00022692"/>
    </source>
</evidence>
<dbReference type="PANTHER" id="PTHR12064:SF97">
    <property type="entry name" value="METAL TRANSPORTER CNNM-5"/>
    <property type="match status" value="1"/>
</dbReference>
<evidence type="ECO:0000256" key="7">
    <source>
        <dbReference type="ARBA" id="ARBA00023180"/>
    </source>
</evidence>
<dbReference type="PANTHER" id="PTHR12064">
    <property type="entry name" value="METAL TRANSPORTER CNNM"/>
    <property type="match status" value="1"/>
</dbReference>
<dbReference type="Proteomes" id="UP000734854">
    <property type="component" value="Unassembled WGS sequence"/>
</dbReference>
<dbReference type="GO" id="GO:0030026">
    <property type="term" value="P:intracellular manganese ion homeostasis"/>
    <property type="evidence" value="ECO:0007669"/>
    <property type="project" value="TreeGrafter"/>
</dbReference>
<evidence type="ECO:0000256" key="8">
    <source>
        <dbReference type="PROSITE-ProRule" id="PRU01193"/>
    </source>
</evidence>
<dbReference type="Pfam" id="PF01595">
    <property type="entry name" value="CNNM"/>
    <property type="match status" value="1"/>
</dbReference>
<keyword evidence="6 8" id="KW-0472">Membrane</keyword>
<comment type="caution">
    <text evidence="13">The sequence shown here is derived from an EMBL/GenBank/DDBJ whole genome shotgun (WGS) entry which is preliminary data.</text>
</comment>
<keyword evidence="4 8" id="KW-1133">Transmembrane helix</keyword>
<evidence type="ECO:0000256" key="1">
    <source>
        <dbReference type="ARBA" id="ARBA00004141"/>
    </source>
</evidence>
<evidence type="ECO:0000313" key="14">
    <source>
        <dbReference type="Proteomes" id="UP000734854"/>
    </source>
</evidence>
<keyword evidence="7" id="KW-0325">Glycoprotein</keyword>
<evidence type="ECO:0000256" key="5">
    <source>
        <dbReference type="ARBA" id="ARBA00023122"/>
    </source>
</evidence>
<evidence type="ECO:0000259" key="12">
    <source>
        <dbReference type="PROSITE" id="PS51846"/>
    </source>
</evidence>
<dbReference type="SUPFAM" id="SSF54631">
    <property type="entry name" value="CBS-domain pair"/>
    <property type="match status" value="1"/>
</dbReference>
<feature type="transmembrane region" description="Helical" evidence="10">
    <location>
        <begin position="137"/>
        <end position="154"/>
    </location>
</feature>
<evidence type="ECO:0000256" key="10">
    <source>
        <dbReference type="SAM" id="Phobius"/>
    </source>
</evidence>
<keyword evidence="5" id="KW-0129">CBS domain</keyword>
<accession>A0A8J5FDH0</accession>